<evidence type="ECO:0000256" key="4">
    <source>
        <dbReference type="ARBA" id="ARBA00022723"/>
    </source>
</evidence>
<feature type="compositionally biased region" description="Basic and acidic residues" evidence="14">
    <location>
        <begin position="399"/>
        <end position="435"/>
    </location>
</feature>
<name>A0AAE0NTN4_9PEZI</name>
<feature type="domain" description="HIT-type" evidence="15">
    <location>
        <begin position="12"/>
        <end position="46"/>
    </location>
</feature>
<feature type="region of interest" description="Disordered" evidence="14">
    <location>
        <begin position="376"/>
        <end position="488"/>
    </location>
</feature>
<keyword evidence="1" id="KW-1017">Isopeptide bond</keyword>
<keyword evidence="6" id="KW-0862">Zinc</keyword>
<evidence type="ECO:0000256" key="10">
    <source>
        <dbReference type="ARBA" id="ARBA00061949"/>
    </source>
</evidence>
<organism evidence="16 17">
    <name type="scientific">Podospora didyma</name>
    <dbReference type="NCBI Taxonomy" id="330526"/>
    <lineage>
        <taxon>Eukaryota</taxon>
        <taxon>Fungi</taxon>
        <taxon>Dikarya</taxon>
        <taxon>Ascomycota</taxon>
        <taxon>Pezizomycotina</taxon>
        <taxon>Sordariomycetes</taxon>
        <taxon>Sordariomycetidae</taxon>
        <taxon>Sordariales</taxon>
        <taxon>Podosporaceae</taxon>
        <taxon>Podospora</taxon>
    </lineage>
</organism>
<dbReference type="GO" id="GO:0000463">
    <property type="term" value="P:maturation of LSU-rRNA from tricistronic rRNA transcript (SSU-rRNA, 5.8S rRNA, LSU-rRNA)"/>
    <property type="evidence" value="ECO:0007669"/>
    <property type="project" value="TreeGrafter"/>
</dbReference>
<feature type="compositionally biased region" description="Acidic residues" evidence="14">
    <location>
        <begin position="464"/>
        <end position="477"/>
    </location>
</feature>
<keyword evidence="4" id="KW-0479">Metal-binding</keyword>
<evidence type="ECO:0000313" key="17">
    <source>
        <dbReference type="Proteomes" id="UP001285441"/>
    </source>
</evidence>
<dbReference type="Proteomes" id="UP001285441">
    <property type="component" value="Unassembled WGS sequence"/>
</dbReference>
<dbReference type="PANTHER" id="PTHR13483:SF11">
    <property type="entry name" value="ZINC FINGER HIT DOMAIN-CONTAINING PROTEIN 3"/>
    <property type="match status" value="1"/>
</dbReference>
<comment type="similarity">
    <text evidence="9">Belongs to the BCD1 family.</text>
</comment>
<evidence type="ECO:0000256" key="12">
    <source>
        <dbReference type="ARBA" id="ARBA00077531"/>
    </source>
</evidence>
<protein>
    <recommendedName>
        <fullName evidence="11">Box C/D snoRNA protein 1</fullName>
    </recommendedName>
    <alternativeName>
        <fullName evidence="12">Zinc finger HIT domain-containing protein 6</fullName>
    </alternativeName>
</protein>
<evidence type="ECO:0000256" key="13">
    <source>
        <dbReference type="PROSITE-ProRule" id="PRU00453"/>
    </source>
</evidence>
<dbReference type="CDD" id="cd23023">
    <property type="entry name" value="zf-HIT_BCD1"/>
    <property type="match status" value="1"/>
</dbReference>
<evidence type="ECO:0000256" key="3">
    <source>
        <dbReference type="ARBA" id="ARBA00022553"/>
    </source>
</evidence>
<keyword evidence="2" id="KW-0690">Ribosome biogenesis</keyword>
<evidence type="ECO:0000256" key="11">
    <source>
        <dbReference type="ARBA" id="ARBA00068630"/>
    </source>
</evidence>
<keyword evidence="17" id="KW-1185">Reference proteome</keyword>
<feature type="compositionally biased region" description="Basic and acidic residues" evidence="14">
    <location>
        <begin position="451"/>
        <end position="463"/>
    </location>
</feature>
<feature type="compositionally biased region" description="Basic residues" evidence="14">
    <location>
        <begin position="260"/>
        <end position="276"/>
    </location>
</feature>
<dbReference type="InterPro" id="IPR051639">
    <property type="entry name" value="BCD1"/>
</dbReference>
<accession>A0AAE0NTN4</accession>
<dbReference type="GO" id="GO:0008270">
    <property type="term" value="F:zinc ion binding"/>
    <property type="evidence" value="ECO:0007669"/>
    <property type="project" value="UniProtKB-UniRule"/>
</dbReference>
<evidence type="ECO:0000256" key="5">
    <source>
        <dbReference type="ARBA" id="ARBA00022771"/>
    </source>
</evidence>
<dbReference type="PROSITE" id="PS51083">
    <property type="entry name" value="ZF_HIT"/>
    <property type="match status" value="1"/>
</dbReference>
<comment type="subunit">
    <text evidence="10">Interacts with FBL, SNU13, NOP58, NUFIP1, RUVBL1, RUVBL2 and TAF9. Interacts (via HIT-type zinc finger) with the RUVBL1/RUVBL2 complex in the presence of ADP.</text>
</comment>
<dbReference type="Pfam" id="PF04438">
    <property type="entry name" value="zf-HIT"/>
    <property type="match status" value="1"/>
</dbReference>
<comment type="caution">
    <text evidence="16">The sequence shown here is derived from an EMBL/GenBank/DDBJ whole genome shotgun (WGS) entry which is preliminary data.</text>
</comment>
<evidence type="ECO:0000256" key="2">
    <source>
        <dbReference type="ARBA" id="ARBA00022517"/>
    </source>
</evidence>
<evidence type="ECO:0000256" key="14">
    <source>
        <dbReference type="SAM" id="MobiDB-lite"/>
    </source>
</evidence>
<dbReference type="SUPFAM" id="SSF144232">
    <property type="entry name" value="HIT/MYND zinc finger-like"/>
    <property type="match status" value="1"/>
</dbReference>
<dbReference type="GO" id="GO:0005634">
    <property type="term" value="C:nucleus"/>
    <property type="evidence" value="ECO:0007669"/>
    <property type="project" value="TreeGrafter"/>
</dbReference>
<feature type="region of interest" description="Disordered" evidence="14">
    <location>
        <begin position="238"/>
        <end position="297"/>
    </location>
</feature>
<dbReference type="Gene3D" id="3.30.60.190">
    <property type="match status" value="1"/>
</dbReference>
<reference evidence="16" key="1">
    <citation type="journal article" date="2023" name="Mol. Phylogenet. Evol.">
        <title>Genome-scale phylogeny and comparative genomics of the fungal order Sordariales.</title>
        <authorList>
            <person name="Hensen N."/>
            <person name="Bonometti L."/>
            <person name="Westerberg I."/>
            <person name="Brannstrom I.O."/>
            <person name="Guillou S."/>
            <person name="Cros-Aarteil S."/>
            <person name="Calhoun S."/>
            <person name="Haridas S."/>
            <person name="Kuo A."/>
            <person name="Mondo S."/>
            <person name="Pangilinan J."/>
            <person name="Riley R."/>
            <person name="LaButti K."/>
            <person name="Andreopoulos B."/>
            <person name="Lipzen A."/>
            <person name="Chen C."/>
            <person name="Yan M."/>
            <person name="Daum C."/>
            <person name="Ng V."/>
            <person name="Clum A."/>
            <person name="Steindorff A."/>
            <person name="Ohm R.A."/>
            <person name="Martin F."/>
            <person name="Silar P."/>
            <person name="Natvig D.O."/>
            <person name="Lalanne C."/>
            <person name="Gautier V."/>
            <person name="Ament-Velasquez S.L."/>
            <person name="Kruys A."/>
            <person name="Hutchinson M.I."/>
            <person name="Powell A.J."/>
            <person name="Barry K."/>
            <person name="Miller A.N."/>
            <person name="Grigoriev I.V."/>
            <person name="Debuchy R."/>
            <person name="Gladieux P."/>
            <person name="Hiltunen Thoren M."/>
            <person name="Johannesson H."/>
        </authorList>
    </citation>
    <scope>NUCLEOTIDE SEQUENCE</scope>
    <source>
        <strain evidence="16">CBS 232.78</strain>
    </source>
</reference>
<comment type="function">
    <text evidence="8">Required for box C/D snoRNAs accumulation involved in snoRNA processing, snoRNA transport to the nucleolus and ribosome biogenesis.</text>
</comment>
<keyword evidence="3" id="KW-0597">Phosphoprotein</keyword>
<dbReference type="AlphaFoldDB" id="A0AAE0NTN4"/>
<dbReference type="GO" id="GO:0000492">
    <property type="term" value="P:box C/D snoRNP assembly"/>
    <property type="evidence" value="ECO:0007669"/>
    <property type="project" value="TreeGrafter"/>
</dbReference>
<keyword evidence="5 13" id="KW-0863">Zinc-finger</keyword>
<keyword evidence="7" id="KW-0832">Ubl conjugation</keyword>
<dbReference type="InterPro" id="IPR057721">
    <property type="entry name" value="BCD1_alpha/beta"/>
</dbReference>
<feature type="compositionally biased region" description="Acidic residues" evidence="14">
    <location>
        <begin position="243"/>
        <end position="255"/>
    </location>
</feature>
<feature type="region of interest" description="Disordered" evidence="14">
    <location>
        <begin position="517"/>
        <end position="541"/>
    </location>
</feature>
<dbReference type="EMBL" id="JAULSW010000003">
    <property type="protein sequence ID" value="KAK3387528.1"/>
    <property type="molecule type" value="Genomic_DNA"/>
</dbReference>
<reference evidence="16" key="2">
    <citation type="submission" date="2023-06" db="EMBL/GenBank/DDBJ databases">
        <authorList>
            <consortium name="Lawrence Berkeley National Laboratory"/>
            <person name="Haridas S."/>
            <person name="Hensen N."/>
            <person name="Bonometti L."/>
            <person name="Westerberg I."/>
            <person name="Brannstrom I.O."/>
            <person name="Guillou S."/>
            <person name="Cros-Aarteil S."/>
            <person name="Calhoun S."/>
            <person name="Kuo A."/>
            <person name="Mondo S."/>
            <person name="Pangilinan J."/>
            <person name="Riley R."/>
            <person name="LaButti K."/>
            <person name="Andreopoulos B."/>
            <person name="Lipzen A."/>
            <person name="Chen C."/>
            <person name="Yanf M."/>
            <person name="Daum C."/>
            <person name="Ng V."/>
            <person name="Clum A."/>
            <person name="Steindorff A."/>
            <person name="Ohm R."/>
            <person name="Martin F."/>
            <person name="Silar P."/>
            <person name="Natvig D."/>
            <person name="Lalanne C."/>
            <person name="Gautier V."/>
            <person name="Ament-velasquez S.L."/>
            <person name="Kruys A."/>
            <person name="Hutchinson M.I."/>
            <person name="Powell A.J."/>
            <person name="Barry K."/>
            <person name="Miller A.N."/>
            <person name="Grigoriev I.V."/>
            <person name="Debuchy R."/>
            <person name="Gladieux P."/>
            <person name="Thoren M.H."/>
            <person name="Johannesson H."/>
        </authorList>
    </citation>
    <scope>NUCLEOTIDE SEQUENCE</scope>
    <source>
        <strain evidence="16">CBS 232.78</strain>
    </source>
</reference>
<evidence type="ECO:0000313" key="16">
    <source>
        <dbReference type="EMBL" id="KAK3387528.1"/>
    </source>
</evidence>
<sequence>MSETETVLSELCSICHAAPRKYKCPRCQTRTCSVACIQKHKARADCDGIRDATAFKPISELRTAAGVDHDFNFMKSIELARQRTAKKLVEVRQILSEKELRTAADEKQFRKVWYGDELHHFPTAAEPHRKHRHSGVPPALDGFDKFVRRRLRFLDIEAISVPKGMARQKENTTSLNRRTNSINWRVEWMVYGAPGLPGPPSDQHQPTRILHKSLDGTPLNLALARTLKWYKGYLDRQSRPQVEEDDEEEEADSAGEDGMRKKKRRDQKRAVTRRKKIQEISFSDPTQDPNSSAWPSSNYTMQNSVTWEWSQMSNSSSASVAEEEEVAAFARWQFFLRKEDKAIAGAKVIIPISSVENLASALSGRTVVEFPTIHVLPPSASLPEGLALGGTERRKRKLKEVEKEEREESEDDKKSSDRPPAKKQAFERKDSERGPSRGRGRGRGRGGWGRGFERRPARSKTEAEDGEVNSDGDEVMADGDVNMEPLGVRKVDRDVNFRVHDANNSGGGEAMGVVNEQQSMEEEHDAPIKGGLVDYDSMGSD</sequence>
<evidence type="ECO:0000259" key="15">
    <source>
        <dbReference type="PROSITE" id="PS51083"/>
    </source>
</evidence>
<evidence type="ECO:0000256" key="6">
    <source>
        <dbReference type="ARBA" id="ARBA00022833"/>
    </source>
</evidence>
<evidence type="ECO:0000256" key="7">
    <source>
        <dbReference type="ARBA" id="ARBA00022843"/>
    </source>
</evidence>
<dbReference type="GO" id="GO:0070761">
    <property type="term" value="C:pre-snoRNP complex"/>
    <property type="evidence" value="ECO:0007669"/>
    <property type="project" value="TreeGrafter"/>
</dbReference>
<gene>
    <name evidence="16" type="ORF">B0H63DRAFT_470239</name>
</gene>
<evidence type="ECO:0000256" key="1">
    <source>
        <dbReference type="ARBA" id="ARBA00022499"/>
    </source>
</evidence>
<dbReference type="InterPro" id="IPR007529">
    <property type="entry name" value="Znf_HIT"/>
</dbReference>
<dbReference type="Pfam" id="PF25790">
    <property type="entry name" value="BCD1"/>
    <property type="match status" value="1"/>
</dbReference>
<evidence type="ECO:0000256" key="9">
    <source>
        <dbReference type="ARBA" id="ARBA00049654"/>
    </source>
</evidence>
<dbReference type="GO" id="GO:0048254">
    <property type="term" value="P:snoRNA localization"/>
    <property type="evidence" value="ECO:0007669"/>
    <property type="project" value="TreeGrafter"/>
</dbReference>
<proteinExistence type="inferred from homology"/>
<evidence type="ECO:0000256" key="8">
    <source>
        <dbReference type="ARBA" id="ARBA00049598"/>
    </source>
</evidence>
<dbReference type="FunFam" id="3.30.60.190:FF:000001">
    <property type="entry name" value="box C/D snoRNA protein 1"/>
    <property type="match status" value="1"/>
</dbReference>
<feature type="compositionally biased region" description="Polar residues" evidence="14">
    <location>
        <begin position="280"/>
        <end position="297"/>
    </location>
</feature>
<dbReference type="PANTHER" id="PTHR13483">
    <property type="entry name" value="BOX C_D SNORNA PROTEIN 1-RELATED"/>
    <property type="match status" value="1"/>
</dbReference>